<name>A0A1I0IWH9_9FIRM</name>
<keyword evidence="2" id="KW-1134">Transmembrane beta strand</keyword>
<protein>
    <recommendedName>
        <fullName evidence="9">TolC family protein</fullName>
    </recommendedName>
</protein>
<dbReference type="EMBL" id="FOIM01000024">
    <property type="protein sequence ID" value="SEU01666.1"/>
    <property type="molecule type" value="Genomic_DNA"/>
</dbReference>
<dbReference type="PANTHER" id="PTHR30026:SF20">
    <property type="entry name" value="OUTER MEMBRANE PROTEIN TOLC"/>
    <property type="match status" value="1"/>
</dbReference>
<feature type="chain" id="PRO_5039727033" description="TolC family protein" evidence="6">
    <location>
        <begin position="22"/>
        <end position="392"/>
    </location>
</feature>
<dbReference type="GO" id="GO:1990281">
    <property type="term" value="C:efflux pump complex"/>
    <property type="evidence" value="ECO:0007669"/>
    <property type="project" value="TreeGrafter"/>
</dbReference>
<comment type="subcellular location">
    <subcellularLocation>
        <location evidence="1">Cell outer membrane</location>
    </subcellularLocation>
</comment>
<evidence type="ECO:0000256" key="2">
    <source>
        <dbReference type="ARBA" id="ARBA00022452"/>
    </source>
</evidence>
<keyword evidence="5" id="KW-0998">Cell outer membrane</keyword>
<evidence type="ECO:0000313" key="7">
    <source>
        <dbReference type="EMBL" id="SEU01666.1"/>
    </source>
</evidence>
<dbReference type="Gene3D" id="1.20.1600.10">
    <property type="entry name" value="Outer membrane efflux proteins (OEP)"/>
    <property type="match status" value="2"/>
</dbReference>
<reference evidence="8" key="1">
    <citation type="submission" date="2016-10" db="EMBL/GenBank/DDBJ databases">
        <authorList>
            <person name="Varghese N."/>
            <person name="Submissions S."/>
        </authorList>
    </citation>
    <scope>NUCLEOTIDE SEQUENCE [LARGE SCALE GENOMIC DNA]</scope>
    <source>
        <strain evidence="8">NLAE-zl-G277</strain>
    </source>
</reference>
<dbReference type="GO" id="GO:0009279">
    <property type="term" value="C:cell outer membrane"/>
    <property type="evidence" value="ECO:0007669"/>
    <property type="project" value="UniProtKB-SubCell"/>
</dbReference>
<evidence type="ECO:0000256" key="3">
    <source>
        <dbReference type="ARBA" id="ARBA00022692"/>
    </source>
</evidence>
<sequence>MRQKRISAVCLALAMGTGLGAGTGTALPLTALAGSPEFAYTAEKWASLRDDKLEFGEIADLVHEYNNTVIQNQIEYKDYRDQDKDDISDDYYEAAQDILNNLDYPDPDEAGFASRLSSYLSSKVQADNLMEKGDDNVDDGEIKKLGYDKTEAGLVKSAQGQMISYWKQVYSLDSLNASKQQAELSMQSVNTKLAAGMSVQSELLTARDAVDSAQASIISAQSGVDKTKESLCLMLGWTYGAAVEIGPLPEPELDRIAAIDPEADVERGLANSYSLKILQKQLANAAYGSTRDKLEQSLKSQRESAANGIKNSYRNLLLAKDNYDQALQAFALEQDNMRAAETKMAAGTITPNAYQKQQTSYAVAETSVKTKQLDLLNAQVDYDWAVNGLAGS</sequence>
<accession>A0A1I0IWH9</accession>
<keyword evidence="6" id="KW-0732">Signal</keyword>
<organism evidence="7 8">
    <name type="scientific">Enterocloster lavalensis</name>
    <dbReference type="NCBI Taxonomy" id="460384"/>
    <lineage>
        <taxon>Bacteria</taxon>
        <taxon>Bacillati</taxon>
        <taxon>Bacillota</taxon>
        <taxon>Clostridia</taxon>
        <taxon>Lachnospirales</taxon>
        <taxon>Lachnospiraceae</taxon>
        <taxon>Enterocloster</taxon>
    </lineage>
</organism>
<evidence type="ECO:0000256" key="4">
    <source>
        <dbReference type="ARBA" id="ARBA00023136"/>
    </source>
</evidence>
<keyword evidence="3" id="KW-0812">Transmembrane</keyword>
<proteinExistence type="predicted"/>
<dbReference type="GO" id="GO:0015562">
    <property type="term" value="F:efflux transmembrane transporter activity"/>
    <property type="evidence" value="ECO:0007669"/>
    <property type="project" value="InterPro"/>
</dbReference>
<dbReference type="Proteomes" id="UP000198508">
    <property type="component" value="Unassembled WGS sequence"/>
</dbReference>
<evidence type="ECO:0000256" key="6">
    <source>
        <dbReference type="SAM" id="SignalP"/>
    </source>
</evidence>
<dbReference type="PANTHER" id="PTHR30026">
    <property type="entry name" value="OUTER MEMBRANE PROTEIN TOLC"/>
    <property type="match status" value="1"/>
</dbReference>
<dbReference type="STRING" id="460384.SAMN05216313_12456"/>
<dbReference type="RefSeq" id="WP_092367859.1">
    <property type="nucleotide sequence ID" value="NZ_FOIM01000024.1"/>
</dbReference>
<evidence type="ECO:0008006" key="9">
    <source>
        <dbReference type="Google" id="ProtNLM"/>
    </source>
</evidence>
<evidence type="ECO:0000256" key="5">
    <source>
        <dbReference type="ARBA" id="ARBA00023237"/>
    </source>
</evidence>
<evidence type="ECO:0000313" key="8">
    <source>
        <dbReference type="Proteomes" id="UP000198508"/>
    </source>
</evidence>
<dbReference type="GO" id="GO:0015288">
    <property type="term" value="F:porin activity"/>
    <property type="evidence" value="ECO:0007669"/>
    <property type="project" value="TreeGrafter"/>
</dbReference>
<dbReference type="SUPFAM" id="SSF56954">
    <property type="entry name" value="Outer membrane efflux proteins (OEP)"/>
    <property type="match status" value="1"/>
</dbReference>
<keyword evidence="8" id="KW-1185">Reference proteome</keyword>
<feature type="signal peptide" evidence="6">
    <location>
        <begin position="1"/>
        <end position="21"/>
    </location>
</feature>
<evidence type="ECO:0000256" key="1">
    <source>
        <dbReference type="ARBA" id="ARBA00004442"/>
    </source>
</evidence>
<gene>
    <name evidence="7" type="ORF">SAMN05216313_12456</name>
</gene>
<keyword evidence="4" id="KW-0472">Membrane</keyword>
<dbReference type="InterPro" id="IPR051906">
    <property type="entry name" value="TolC-like"/>
</dbReference>
<dbReference type="AlphaFoldDB" id="A0A1I0IWH9"/>